<protein>
    <submittedName>
        <fullName evidence="2">ANTAR domain-containing protein</fullName>
    </submittedName>
</protein>
<evidence type="ECO:0000313" key="2">
    <source>
        <dbReference type="EMBL" id="MEK0085789.1"/>
    </source>
</evidence>
<dbReference type="Gene3D" id="1.10.10.10">
    <property type="entry name" value="Winged helix-like DNA-binding domain superfamily/Winged helix DNA-binding domain"/>
    <property type="match status" value="1"/>
</dbReference>
<dbReference type="InterPro" id="IPR036388">
    <property type="entry name" value="WH-like_DNA-bd_sf"/>
</dbReference>
<dbReference type="EMBL" id="JBBLZC010000034">
    <property type="protein sequence ID" value="MEK0085789.1"/>
    <property type="molecule type" value="Genomic_DNA"/>
</dbReference>
<organism evidence="2 3">
    <name type="scientific">Benzoatithermus flavus</name>
    <dbReference type="NCBI Taxonomy" id="3108223"/>
    <lineage>
        <taxon>Bacteria</taxon>
        <taxon>Pseudomonadati</taxon>
        <taxon>Pseudomonadota</taxon>
        <taxon>Alphaproteobacteria</taxon>
        <taxon>Geminicoccales</taxon>
        <taxon>Geminicoccaceae</taxon>
        <taxon>Benzoatithermus</taxon>
    </lineage>
</organism>
<dbReference type="RefSeq" id="WP_418161639.1">
    <property type="nucleotide sequence ID" value="NZ_JBBLZC010000034.1"/>
</dbReference>
<dbReference type="InterPro" id="IPR011006">
    <property type="entry name" value="CheY-like_superfamily"/>
</dbReference>
<dbReference type="PROSITE" id="PS50921">
    <property type="entry name" value="ANTAR"/>
    <property type="match status" value="1"/>
</dbReference>
<dbReference type="PIRSF" id="PIRSF036382">
    <property type="entry name" value="RR_antiterm"/>
    <property type="match status" value="1"/>
</dbReference>
<comment type="caution">
    <text evidence="2">The sequence shown here is derived from an EMBL/GenBank/DDBJ whole genome shotgun (WGS) entry which is preliminary data.</text>
</comment>
<dbReference type="InterPro" id="IPR005561">
    <property type="entry name" value="ANTAR"/>
</dbReference>
<reference evidence="2 3" key="1">
    <citation type="submission" date="2024-01" db="EMBL/GenBank/DDBJ databases">
        <title>Multi-omics insights into the function and evolution of sodium benzoate biodegradation pathways in Benzoatithermus flavus gen. nov., sp. nov. from hot spring.</title>
        <authorList>
            <person name="Hu C.-J."/>
            <person name="Li W.-J."/>
        </authorList>
    </citation>
    <scope>NUCLEOTIDE SEQUENCE [LARGE SCALE GENOMIC DNA]</scope>
    <source>
        <strain evidence="2 3">SYSU G07066</strain>
    </source>
</reference>
<evidence type="ECO:0000259" key="1">
    <source>
        <dbReference type="PROSITE" id="PS50921"/>
    </source>
</evidence>
<evidence type="ECO:0000313" key="3">
    <source>
        <dbReference type="Proteomes" id="UP001375743"/>
    </source>
</evidence>
<name>A0ABU8XXV2_9PROT</name>
<dbReference type="Pfam" id="PF21332">
    <property type="entry name" value="AmiR_N"/>
    <property type="match status" value="1"/>
</dbReference>
<dbReference type="Proteomes" id="UP001375743">
    <property type="component" value="Unassembled WGS sequence"/>
</dbReference>
<dbReference type="InterPro" id="IPR049021">
    <property type="entry name" value="AmiR_N"/>
</dbReference>
<feature type="domain" description="ANTAR" evidence="1">
    <location>
        <begin position="126"/>
        <end position="187"/>
    </location>
</feature>
<dbReference type="Pfam" id="PF03861">
    <property type="entry name" value="ANTAR"/>
    <property type="match status" value="1"/>
</dbReference>
<dbReference type="Gene3D" id="3.40.50.2300">
    <property type="match status" value="1"/>
</dbReference>
<gene>
    <name evidence="2" type="ORF">U1T56_21760</name>
</gene>
<sequence length="201" mass="21915">MSRRLVQNFRGMRALVALGPDRNRAVLLDTLGKLGLEAVPVEAPLGGETADGAGLVLFDADAGEGELLPWLPGTAPVPLVAVIGLETPSRLQRAFDHLPCAVLHKPVRANGVYTALFFAINEHRRRQELAASLRALEARHGARRFVIKAVLRLMERHGIDDEQAYRRLRKESMRQRLTVEELAVRVLAAGPPGSSAAAREA</sequence>
<dbReference type="InterPro" id="IPR008327">
    <property type="entry name" value="Sig_transdc_resp-reg_antiterm"/>
</dbReference>
<dbReference type="SMART" id="SM01012">
    <property type="entry name" value="ANTAR"/>
    <property type="match status" value="1"/>
</dbReference>
<dbReference type="SUPFAM" id="SSF52172">
    <property type="entry name" value="CheY-like"/>
    <property type="match status" value="1"/>
</dbReference>
<accession>A0ABU8XXV2</accession>
<keyword evidence="3" id="KW-1185">Reference proteome</keyword>
<proteinExistence type="predicted"/>